<dbReference type="PANTHER" id="PTHR28136">
    <property type="entry name" value="NUCLEUS EXPORT PROTEIN BRR6"/>
    <property type="match status" value="1"/>
</dbReference>
<evidence type="ECO:0000313" key="5">
    <source>
        <dbReference type="Proteomes" id="UP001140513"/>
    </source>
</evidence>
<dbReference type="InterPro" id="IPR040202">
    <property type="entry name" value="Brl1/Brr6"/>
</dbReference>
<dbReference type="Pfam" id="PF10104">
    <property type="entry name" value="Brr6_like_C_C"/>
    <property type="match status" value="1"/>
</dbReference>
<dbReference type="EMBL" id="JAPEUX010000006">
    <property type="protein sequence ID" value="KAJ4350290.1"/>
    <property type="molecule type" value="Genomic_DNA"/>
</dbReference>
<feature type="region of interest" description="Disordered" evidence="1">
    <location>
        <begin position="35"/>
        <end position="232"/>
    </location>
</feature>
<keyword evidence="2" id="KW-1133">Transmembrane helix</keyword>
<feature type="compositionally biased region" description="Polar residues" evidence="1">
    <location>
        <begin position="73"/>
        <end position="84"/>
    </location>
</feature>
<proteinExistence type="predicted"/>
<evidence type="ECO:0000256" key="2">
    <source>
        <dbReference type="SAM" id="Phobius"/>
    </source>
</evidence>
<organism evidence="4 5">
    <name type="scientific">Didymosphaeria variabile</name>
    <dbReference type="NCBI Taxonomy" id="1932322"/>
    <lineage>
        <taxon>Eukaryota</taxon>
        <taxon>Fungi</taxon>
        <taxon>Dikarya</taxon>
        <taxon>Ascomycota</taxon>
        <taxon>Pezizomycotina</taxon>
        <taxon>Dothideomycetes</taxon>
        <taxon>Pleosporomycetidae</taxon>
        <taxon>Pleosporales</taxon>
        <taxon>Massarineae</taxon>
        <taxon>Didymosphaeriaceae</taxon>
        <taxon>Didymosphaeria</taxon>
    </lineage>
</organism>
<dbReference type="PANTHER" id="PTHR28136:SF1">
    <property type="entry name" value="NUCLEUS EXPORT PROTEIN BRL1"/>
    <property type="match status" value="1"/>
</dbReference>
<name>A0A9W8XH57_9PLEO</name>
<dbReference type="OrthoDB" id="5961at2759"/>
<evidence type="ECO:0000313" key="4">
    <source>
        <dbReference type="EMBL" id="KAJ4350290.1"/>
    </source>
</evidence>
<reference evidence="4" key="1">
    <citation type="submission" date="2022-10" db="EMBL/GenBank/DDBJ databases">
        <title>Tapping the CABI collections for fungal endophytes: first genome assemblies for Collariella, Neodidymelliopsis, Ascochyta clinopodiicola, Didymella pomorum, Didymosphaeria variabile, Neocosmospora piperis and Neocucurbitaria cava.</title>
        <authorList>
            <person name="Hill R."/>
        </authorList>
    </citation>
    <scope>NUCLEOTIDE SEQUENCE</scope>
    <source>
        <strain evidence="4">IMI 356815</strain>
    </source>
</reference>
<dbReference type="GeneID" id="80912441"/>
<dbReference type="InterPro" id="IPR018767">
    <property type="entry name" value="Brl1/Brr6_dom"/>
</dbReference>
<evidence type="ECO:0000259" key="3">
    <source>
        <dbReference type="SMART" id="SM01042"/>
    </source>
</evidence>
<sequence>MPGYRDRESIVPMDFEYDNRVGPVDSQSPFISHAAKKRKIDSFASSHPQSEEQVQKLNDGPPFGHPDAGTHSVFDSPSKSTFATPNHPKLSDPNGQRFLFSQTTQKALPQTPQNKNVWDLRTPQSIVDSSGGETPNYDTPAQDSDAATPETQQLALTMGGLTHGERERKSPSKRSSFFKSLPWNKSPSKEKSSREKPYSKKAENRVLKRRAHKSRTRHSEYDSDAESPTKDQNIQQAAPAIGFAAKIPGVLAWVEAHPNLPNVLSYYMQFIVNAVLGLFFLWIVYVVYSAVMADIDNEASNKVRDIMHEIAVCASEYERNGCEPKPVPAVESLCQNWKRCKERDAYKVARASVGARTFAMIFNSFVEEFSYKSMVFTLLLLSLYWKRDKIGAAVADQADQLQHVATMSAQGQYQVPEPVHQPVPYPLHGSILPDEDFADDSFPQ</sequence>
<dbReference type="RefSeq" id="XP_056069220.1">
    <property type="nucleotide sequence ID" value="XM_056217664.1"/>
</dbReference>
<dbReference type="GO" id="GO:0055088">
    <property type="term" value="P:lipid homeostasis"/>
    <property type="evidence" value="ECO:0007669"/>
    <property type="project" value="InterPro"/>
</dbReference>
<feature type="compositionally biased region" description="Polar residues" evidence="1">
    <location>
        <begin position="99"/>
        <end position="142"/>
    </location>
</feature>
<dbReference type="GO" id="GO:0006998">
    <property type="term" value="P:nuclear envelope organization"/>
    <property type="evidence" value="ECO:0007669"/>
    <property type="project" value="InterPro"/>
</dbReference>
<feature type="compositionally biased region" description="Basic and acidic residues" evidence="1">
    <location>
        <begin position="187"/>
        <end position="206"/>
    </location>
</feature>
<dbReference type="AlphaFoldDB" id="A0A9W8XH57"/>
<keyword evidence="2" id="KW-0472">Membrane</keyword>
<dbReference type="Proteomes" id="UP001140513">
    <property type="component" value="Unassembled WGS sequence"/>
</dbReference>
<feature type="compositionally biased region" description="Basic residues" evidence="1">
    <location>
        <begin position="207"/>
        <end position="216"/>
    </location>
</feature>
<feature type="domain" description="Brl1/Brr6" evidence="3">
    <location>
        <begin position="264"/>
        <end position="387"/>
    </location>
</feature>
<protein>
    <recommendedName>
        <fullName evidence="3">Brl1/Brr6 domain-containing protein</fullName>
    </recommendedName>
</protein>
<keyword evidence="2" id="KW-0812">Transmembrane</keyword>
<comment type="caution">
    <text evidence="4">The sequence shown here is derived from an EMBL/GenBank/DDBJ whole genome shotgun (WGS) entry which is preliminary data.</text>
</comment>
<evidence type="ECO:0000256" key="1">
    <source>
        <dbReference type="SAM" id="MobiDB-lite"/>
    </source>
</evidence>
<dbReference type="GO" id="GO:0031965">
    <property type="term" value="C:nuclear membrane"/>
    <property type="evidence" value="ECO:0007669"/>
    <property type="project" value="InterPro"/>
</dbReference>
<gene>
    <name evidence="4" type="ORF">N0V89_008911</name>
</gene>
<keyword evidence="5" id="KW-1185">Reference proteome</keyword>
<dbReference type="SMART" id="SM01042">
    <property type="entry name" value="Brr6_like_C_C"/>
    <property type="match status" value="1"/>
</dbReference>
<feature type="transmembrane region" description="Helical" evidence="2">
    <location>
        <begin position="266"/>
        <end position="288"/>
    </location>
</feature>
<accession>A0A9W8XH57</accession>